<feature type="region of interest" description="Disordered" evidence="5">
    <location>
        <begin position="289"/>
        <end position="309"/>
    </location>
</feature>
<feature type="domain" description="Calponin-homology (CH)" evidence="6">
    <location>
        <begin position="552"/>
        <end position="671"/>
    </location>
</feature>
<evidence type="ECO:0000256" key="2">
    <source>
        <dbReference type="ARBA" id="ARBA00022490"/>
    </source>
</evidence>
<dbReference type="InterPro" id="IPR000048">
    <property type="entry name" value="IQ_motif_EF-hand-BS"/>
</dbReference>
<comment type="caution">
    <text evidence="7">The sequence shown here is derived from an EMBL/GenBank/DDBJ whole genome shotgun (WGS) entry which is preliminary data.</text>
</comment>
<dbReference type="PROSITE" id="PS50096">
    <property type="entry name" value="IQ"/>
    <property type="match status" value="17"/>
</dbReference>
<evidence type="ECO:0000313" key="7">
    <source>
        <dbReference type="EMBL" id="PRP76236.1"/>
    </source>
</evidence>
<dbReference type="InterPro" id="IPR001715">
    <property type="entry name" value="CH_dom"/>
</dbReference>
<feature type="compositionally biased region" description="Low complexity" evidence="5">
    <location>
        <begin position="158"/>
        <end position="178"/>
    </location>
</feature>
<evidence type="ECO:0000259" key="6">
    <source>
        <dbReference type="PROSITE" id="PS50021"/>
    </source>
</evidence>
<evidence type="ECO:0000256" key="1">
    <source>
        <dbReference type="ARBA" id="ARBA00004496"/>
    </source>
</evidence>
<name>A0A2P6MX57_9EUKA</name>
<feature type="non-terminal residue" evidence="7">
    <location>
        <position position="1435"/>
    </location>
</feature>
<accession>A0A2P6MX57</accession>
<evidence type="ECO:0000256" key="5">
    <source>
        <dbReference type="SAM" id="MobiDB-lite"/>
    </source>
</evidence>
<dbReference type="Gene3D" id="1.10.418.10">
    <property type="entry name" value="Calponin-like domain"/>
    <property type="match status" value="2"/>
</dbReference>
<feature type="domain" description="Calponin-homology (CH)" evidence="6">
    <location>
        <begin position="696"/>
        <end position="808"/>
    </location>
</feature>
<protein>
    <recommendedName>
        <fullName evidence="6">Calponin-homology (CH) domain-containing protein</fullName>
    </recommendedName>
</protein>
<dbReference type="GO" id="GO:0051295">
    <property type="term" value="P:establishment of meiotic spindle localization"/>
    <property type="evidence" value="ECO:0007669"/>
    <property type="project" value="TreeGrafter"/>
</dbReference>
<gene>
    <name evidence="7" type="ORF">PROFUN_15303</name>
</gene>
<dbReference type="SMART" id="SM00015">
    <property type="entry name" value="IQ"/>
    <property type="match status" value="22"/>
</dbReference>
<dbReference type="Proteomes" id="UP000241769">
    <property type="component" value="Unassembled WGS sequence"/>
</dbReference>
<dbReference type="Gene3D" id="1.20.5.190">
    <property type="match status" value="10"/>
</dbReference>
<dbReference type="SMART" id="SM00033">
    <property type="entry name" value="CH"/>
    <property type="match status" value="1"/>
</dbReference>
<reference evidence="7 8" key="1">
    <citation type="journal article" date="2018" name="Genome Biol. Evol.">
        <title>Multiple Roots of Fruiting Body Formation in Amoebozoa.</title>
        <authorList>
            <person name="Hillmann F."/>
            <person name="Forbes G."/>
            <person name="Novohradska S."/>
            <person name="Ferling I."/>
            <person name="Riege K."/>
            <person name="Groth M."/>
            <person name="Westermann M."/>
            <person name="Marz M."/>
            <person name="Spaller T."/>
            <person name="Winckler T."/>
            <person name="Schaap P."/>
            <person name="Glockner G."/>
        </authorList>
    </citation>
    <scope>NUCLEOTIDE SEQUENCE [LARGE SCALE GENOMIC DNA]</scope>
    <source>
        <strain evidence="7 8">Jena</strain>
    </source>
</reference>
<evidence type="ECO:0000313" key="8">
    <source>
        <dbReference type="Proteomes" id="UP000241769"/>
    </source>
</evidence>
<dbReference type="SUPFAM" id="SSF47576">
    <property type="entry name" value="Calponin-homology domain, CH-domain"/>
    <property type="match status" value="1"/>
</dbReference>
<dbReference type="CDD" id="cd21224">
    <property type="entry name" value="CH_ASPM_rpt2"/>
    <property type="match status" value="1"/>
</dbReference>
<dbReference type="GO" id="GO:0000278">
    <property type="term" value="P:mitotic cell cycle"/>
    <property type="evidence" value="ECO:0007669"/>
    <property type="project" value="TreeGrafter"/>
</dbReference>
<organism evidence="7 8">
    <name type="scientific">Planoprotostelium fungivorum</name>
    <dbReference type="NCBI Taxonomy" id="1890364"/>
    <lineage>
        <taxon>Eukaryota</taxon>
        <taxon>Amoebozoa</taxon>
        <taxon>Evosea</taxon>
        <taxon>Variosea</taxon>
        <taxon>Cavosteliida</taxon>
        <taxon>Cavosteliaceae</taxon>
        <taxon>Planoprotostelium</taxon>
    </lineage>
</organism>
<keyword evidence="8" id="KW-1185">Reference proteome</keyword>
<comment type="subcellular location">
    <subcellularLocation>
        <location evidence="1">Cytoplasm</location>
    </subcellularLocation>
</comment>
<dbReference type="GO" id="GO:0005516">
    <property type="term" value="F:calmodulin binding"/>
    <property type="evidence" value="ECO:0007669"/>
    <property type="project" value="UniProtKB-KW"/>
</dbReference>
<dbReference type="InterPro" id="IPR036872">
    <property type="entry name" value="CH_dom_sf"/>
</dbReference>
<keyword evidence="4" id="KW-0112">Calmodulin-binding</keyword>
<dbReference type="Pfam" id="PF00307">
    <property type="entry name" value="CH"/>
    <property type="match status" value="1"/>
</dbReference>
<dbReference type="PANTHER" id="PTHR22706:SF1">
    <property type="entry name" value="ASSEMBLY FACTOR FOR SPINDLE MICROTUBULES"/>
    <property type="match status" value="1"/>
</dbReference>
<dbReference type="InterPro" id="IPR022613">
    <property type="entry name" value="CH_CAMSAP_2"/>
</dbReference>
<keyword evidence="2" id="KW-0963">Cytoplasm</keyword>
<dbReference type="STRING" id="1890364.A0A2P6MX57"/>
<proteinExistence type="predicted"/>
<sequence>MTEALRLLQMSSGNGAQSTRLQEKSSSPLNTIKVVLGHSALSTIDFGMVSIGKSKTLYLSLEMSKKSVTATPVMLSRIPSSFIFQQGDRILSSGDTIDVLGEEILSVRWMPAPIGKENSGIVKTSADIRWGGRFTLRLSLLGTALPPQLKQTTIKPRTTTLSQSQKSDTSDTTAQATSKLRKKWSPIKERKNKITEEILNNINPTTTMGDPLTKTMLQSHDSEEFTVFELSTTSLDQSVSSVNSLQTTMSSTLHAVEEDSEKISAVQAIQKLRERIVVPVASTTIEKVPRKEERPVRKLPAKTAAATRPLATREQKIKIEVPKVPAKKAPVPKLASAKPAAVVEPWNNSTDHFFGKWLNFSLEGKADRDFLGNGTFSRKKTPVETETMRRDSLTRDQLRRLDLQHANIVQRILCETAEGRICVRPNIKLSDTGVFNQISTLLNHYGDVWLSAAMDVCMPEEGKVPLSATLQPPIKSLRRRLFRESSSEDSKKNQCVLGKILHLVWLLDKAKTNHVVLQRGPLDTPHDVPLFKLQPAIRSSCDVAMQLHKICLLEENDIMRHLNIMGVKLTYTCGSAEQYDYNYKDKSEDLRDGVKLCKLVDQLDVDNALVSKCRLPAISRLQKVHNVEVAVEGIQRRGLREFEKKSTARLVVDGNKELTENLLYSVSTLFVPALTEHCRLTAEISRLSEKLPENHSSKGGPLFQWTRAVLSSLKSIRRDRDYTESLHDGSAFCSLIHFYCPSIMPLYRIRFESLTVVASVRTNYALLKTAVARLGGVPMLLRVQDMINERTDDKAVHLFLAYLSHRLLSIQNESTAALLIQKNWTATQLVRRPRKYKPNPAFLRFKAGVDRLQAVFRAKIQTNLFARLKTGVKMAQRLFRGVMARRQVSKLKAAEMMKSLLLAYVERKRYQAVLQSRSEAAIIIQTAVRGHQVRRWHETLRRSTTVLQAAWRGRCERREFSRKIQSIVRAQALVRGGQVRQRVQRLTTMAIILQSAVRGRQARLDLQRAESAATTLQSLWRSLTQRRRFFREISHVTRCQAIVRSWSVRRRIALESANAIHIQRVWRGHVTRKSVRESHRAAVMIQKHWKSHLQRAIFSRQISNVIMAQACVRRFLSIRTFEKRMDQVKMLQSLARGHILRRQLKSLSRSATVAQKLWRGRCARQTYLVSRQRIITLQSACRRQLARRQYERDVDSVKRCQAIVRGWKLRKQVSVERRAAETIQNLWKGYVIRNNYWKDYSRVVDVQSMIRGYLVRREMKRQTVAAVHLQRHCRGMIARRQYQEKRRSTFTIQNLWKTFRTRRAYLAEYGRVVDAQALVRGYLVRSENKRRQAAAVQLQRRCRGMIVRRQLKEMNERAFSIQNALRTLVTRKAYLRDRKRVVDVQSLVRGYLVRSENKRRQAAAVQLQRRCRGMIVRNQLKVENAAAAAVQNVWR</sequence>
<dbReference type="Pfam" id="PF11971">
    <property type="entry name" value="CAMSAP_CH"/>
    <property type="match status" value="1"/>
</dbReference>
<evidence type="ECO:0000256" key="4">
    <source>
        <dbReference type="ARBA" id="ARBA00022860"/>
    </source>
</evidence>
<dbReference type="OrthoDB" id="2148418at2759"/>
<dbReference type="EMBL" id="MDYQ01000338">
    <property type="protein sequence ID" value="PRP76236.1"/>
    <property type="molecule type" value="Genomic_DNA"/>
</dbReference>
<keyword evidence="3" id="KW-0677">Repeat</keyword>
<dbReference type="GO" id="GO:0005737">
    <property type="term" value="C:cytoplasm"/>
    <property type="evidence" value="ECO:0007669"/>
    <property type="project" value="UniProtKB-SubCell"/>
</dbReference>
<feature type="region of interest" description="Disordered" evidence="5">
    <location>
        <begin position="149"/>
        <end position="186"/>
    </location>
</feature>
<dbReference type="GO" id="GO:0000922">
    <property type="term" value="C:spindle pole"/>
    <property type="evidence" value="ECO:0007669"/>
    <property type="project" value="TreeGrafter"/>
</dbReference>
<dbReference type="GO" id="GO:0007051">
    <property type="term" value="P:spindle organization"/>
    <property type="evidence" value="ECO:0007669"/>
    <property type="project" value="TreeGrafter"/>
</dbReference>
<dbReference type="PROSITE" id="PS50021">
    <property type="entry name" value="CH"/>
    <property type="match status" value="2"/>
</dbReference>
<dbReference type="Pfam" id="PF00612">
    <property type="entry name" value="IQ"/>
    <property type="match status" value="9"/>
</dbReference>
<evidence type="ECO:0000256" key="3">
    <source>
        <dbReference type="ARBA" id="ARBA00022737"/>
    </source>
</evidence>
<dbReference type="PANTHER" id="PTHR22706">
    <property type="entry name" value="ASSEMBLY FACTOR FOR SPINDLE MICROTUBULES"/>
    <property type="match status" value="1"/>
</dbReference>
<dbReference type="CDD" id="cd21223">
    <property type="entry name" value="CH_ASPM_rpt1"/>
    <property type="match status" value="1"/>
</dbReference>
<dbReference type="SUPFAM" id="SSF52540">
    <property type="entry name" value="P-loop containing nucleoside triphosphate hydrolases"/>
    <property type="match status" value="4"/>
</dbReference>
<dbReference type="InParanoid" id="A0A2P6MX57"/>
<dbReference type="InterPro" id="IPR027417">
    <property type="entry name" value="P-loop_NTPase"/>
</dbReference>
<dbReference type="InterPro" id="IPR051185">
    <property type="entry name" value="ASPM"/>
</dbReference>